<name>V5WF03_9SPIO</name>
<evidence type="ECO:0000256" key="1">
    <source>
        <dbReference type="SAM" id="MobiDB-lite"/>
    </source>
</evidence>
<dbReference type="Proteomes" id="UP000018680">
    <property type="component" value="Chromosome"/>
</dbReference>
<keyword evidence="3" id="KW-1185">Reference proteome</keyword>
<dbReference type="HOGENOM" id="CLU_1843704_0_0_12"/>
<protein>
    <submittedName>
        <fullName evidence="2">Uncharacterized protein</fullName>
    </submittedName>
</protein>
<dbReference type="STRING" id="1307761.L21SP2_0793"/>
<gene>
    <name evidence="2" type="ORF">L21SP2_0793</name>
</gene>
<feature type="region of interest" description="Disordered" evidence="1">
    <location>
        <begin position="30"/>
        <end position="49"/>
    </location>
</feature>
<evidence type="ECO:0000313" key="3">
    <source>
        <dbReference type="Proteomes" id="UP000018680"/>
    </source>
</evidence>
<dbReference type="EMBL" id="CP006939">
    <property type="protein sequence ID" value="AHC14215.1"/>
    <property type="molecule type" value="Genomic_DNA"/>
</dbReference>
<reference evidence="2 3" key="1">
    <citation type="journal article" date="2015" name="Stand. Genomic Sci.">
        <title>Complete genome sequence and description of Salinispira pacifica gen. nov., sp. nov., a novel spirochaete isolated form a hypersaline microbial mat.</title>
        <authorList>
            <person name="Ben Hania W."/>
            <person name="Joseph M."/>
            <person name="Schumann P."/>
            <person name="Bunk B."/>
            <person name="Fiebig A."/>
            <person name="Sproer C."/>
            <person name="Klenk H.P."/>
            <person name="Fardeau M.L."/>
            <person name="Spring S."/>
        </authorList>
    </citation>
    <scope>NUCLEOTIDE SEQUENCE [LARGE SCALE GENOMIC DNA]</scope>
    <source>
        <strain evidence="2 3">L21-RPul-D2</strain>
    </source>
</reference>
<dbReference type="KEGG" id="slr:L21SP2_0793"/>
<proteinExistence type="predicted"/>
<organism evidence="2 3">
    <name type="scientific">Salinispira pacifica</name>
    <dbReference type="NCBI Taxonomy" id="1307761"/>
    <lineage>
        <taxon>Bacteria</taxon>
        <taxon>Pseudomonadati</taxon>
        <taxon>Spirochaetota</taxon>
        <taxon>Spirochaetia</taxon>
        <taxon>Spirochaetales</taxon>
        <taxon>Spirochaetaceae</taxon>
        <taxon>Salinispira</taxon>
    </lineage>
</organism>
<accession>V5WF03</accession>
<evidence type="ECO:0000313" key="2">
    <source>
        <dbReference type="EMBL" id="AHC14215.1"/>
    </source>
</evidence>
<sequence length="139" mass="15158">MLLLTLAPMSTAAAGGAESERETVSDELYGASFPGEIDGPKQMPRPVPAGSRELNGYLVSLGSTPFNRPALKVFESGEYYYYILDENRISEMLETGVLSGNGEIVLRGTVEVRPVYLVNGRLSSLEYHLIDFQHAGDTQ</sequence>
<dbReference type="AlphaFoldDB" id="V5WF03"/>